<dbReference type="KEGG" id="bbig:BBBOND_0300140"/>
<keyword evidence="3" id="KW-1185">Reference proteome</keyword>
<keyword evidence="1" id="KW-0732">Signal</keyword>
<gene>
    <name evidence="2" type="ORF">BBBOND_0300140</name>
</gene>
<dbReference type="Proteomes" id="UP000033188">
    <property type="component" value="Chromosome 3"/>
</dbReference>
<dbReference type="OrthoDB" id="10328729at2759"/>
<feature type="signal peptide" evidence="1">
    <location>
        <begin position="1"/>
        <end position="19"/>
    </location>
</feature>
<accession>A0A061DB13</accession>
<dbReference type="AlphaFoldDB" id="A0A061DB13"/>
<feature type="chain" id="PRO_5001595970" evidence="1">
    <location>
        <begin position="20"/>
        <end position="197"/>
    </location>
</feature>
<dbReference type="EMBL" id="LK391709">
    <property type="protein sequence ID" value="CDR96109.1"/>
    <property type="molecule type" value="Genomic_DNA"/>
</dbReference>
<evidence type="ECO:0000313" key="3">
    <source>
        <dbReference type="Proteomes" id="UP000033188"/>
    </source>
</evidence>
<dbReference type="RefSeq" id="XP_012768295.1">
    <property type="nucleotide sequence ID" value="XM_012912841.1"/>
</dbReference>
<evidence type="ECO:0000256" key="1">
    <source>
        <dbReference type="SAM" id="SignalP"/>
    </source>
</evidence>
<proteinExistence type="predicted"/>
<name>A0A061DB13_BABBI</name>
<protein>
    <submittedName>
        <fullName evidence="2">Uncharacterized protein</fullName>
    </submittedName>
</protein>
<sequence>MKVFVPAAVLLCAVKSAAAFDFVREHTSSPRHPSLREANSAAATDASYDIKDYIPNIDTLKEHANTAVKNTEGFLNGVMDYMKNVSNLFWSYVPDPQQVYGSSSEGHTNSGVGFLNSHSTVGDSSSFLSAVNTENFDAAINKVAKTGAEYGEWVKDKIADLKTEVVNDPTAQKVMSAVRDAAAPLTSAIESVTETKA</sequence>
<organism evidence="2 3">
    <name type="scientific">Babesia bigemina</name>
    <dbReference type="NCBI Taxonomy" id="5866"/>
    <lineage>
        <taxon>Eukaryota</taxon>
        <taxon>Sar</taxon>
        <taxon>Alveolata</taxon>
        <taxon>Apicomplexa</taxon>
        <taxon>Aconoidasida</taxon>
        <taxon>Piroplasmida</taxon>
        <taxon>Babesiidae</taxon>
        <taxon>Babesia</taxon>
    </lineage>
</organism>
<reference evidence="3" key="1">
    <citation type="journal article" date="2014" name="Nucleic Acids Res.">
        <title>The evolutionary dynamics of variant antigen genes in Babesia reveal a history of genomic innovation underlying host-parasite interaction.</title>
        <authorList>
            <person name="Jackson A.P."/>
            <person name="Otto T.D."/>
            <person name="Darby A."/>
            <person name="Ramaprasad A."/>
            <person name="Xia D."/>
            <person name="Echaide I.E."/>
            <person name="Farber M."/>
            <person name="Gahlot S."/>
            <person name="Gamble J."/>
            <person name="Gupta D."/>
            <person name="Gupta Y."/>
            <person name="Jackson L."/>
            <person name="Malandrin L."/>
            <person name="Malas T.B."/>
            <person name="Moussa E."/>
            <person name="Nair M."/>
            <person name="Reid A.J."/>
            <person name="Sanders M."/>
            <person name="Sharma J."/>
            <person name="Tracey A."/>
            <person name="Quail M.A."/>
            <person name="Weir W."/>
            <person name="Wastling J.M."/>
            <person name="Hall N."/>
            <person name="Willadsen P."/>
            <person name="Lingelbach K."/>
            <person name="Shiels B."/>
            <person name="Tait A."/>
            <person name="Berriman M."/>
            <person name="Allred D.R."/>
            <person name="Pain A."/>
        </authorList>
    </citation>
    <scope>NUCLEOTIDE SEQUENCE [LARGE SCALE GENOMIC DNA]</scope>
    <source>
        <strain evidence="3">Bond</strain>
    </source>
</reference>
<dbReference type="GeneID" id="24564650"/>
<evidence type="ECO:0000313" key="2">
    <source>
        <dbReference type="EMBL" id="CDR96109.1"/>
    </source>
</evidence>
<dbReference type="VEuPathDB" id="PiroplasmaDB:BBBOND_0300140"/>